<name>A0A2I0K4F4_PUNGR</name>
<dbReference type="EMBL" id="PGOL01000888">
    <property type="protein sequence ID" value="PKI63434.1"/>
    <property type="molecule type" value="Genomic_DNA"/>
</dbReference>
<sequence length="221" mass="25279">MTDVGCRYKICCQKLISSFRVKIVLSGEQCTRSRTLSRAQLLARAPAHVLRALARLAPRTCTPLHPSTFPSIQPSHPTLEHFQDSFLVSRGKVRMDRLHPCLRLDVIVTQAADIMRLWRTLCPIDRAFLRLIVGDLPLLADSPIDWTLLRTTISFWDTQRAVFSFQGTELVPTVEEYAALIQRPMLTHDIVVPNQFAMIQSRLAVLLDLHDEEIRHELRYG</sequence>
<feature type="domain" description="DUF7745" evidence="1">
    <location>
        <begin position="133"/>
        <end position="219"/>
    </location>
</feature>
<accession>A0A2I0K4F4</accession>
<dbReference type="Proteomes" id="UP000233551">
    <property type="component" value="Unassembled WGS sequence"/>
</dbReference>
<dbReference type="AlphaFoldDB" id="A0A2I0K4F4"/>
<comment type="caution">
    <text evidence="2">The sequence shown here is derived from an EMBL/GenBank/DDBJ whole genome shotgun (WGS) entry which is preliminary data.</text>
</comment>
<dbReference type="Pfam" id="PF24924">
    <property type="entry name" value="DUF7745"/>
    <property type="match status" value="1"/>
</dbReference>
<protein>
    <recommendedName>
        <fullName evidence="1">DUF7745 domain-containing protein</fullName>
    </recommendedName>
</protein>
<evidence type="ECO:0000259" key="1">
    <source>
        <dbReference type="Pfam" id="PF24924"/>
    </source>
</evidence>
<evidence type="ECO:0000313" key="2">
    <source>
        <dbReference type="EMBL" id="PKI63434.1"/>
    </source>
</evidence>
<dbReference type="InterPro" id="IPR056647">
    <property type="entry name" value="DUF7745"/>
</dbReference>
<proteinExistence type="predicted"/>
<reference evidence="2 3" key="1">
    <citation type="submission" date="2017-11" db="EMBL/GenBank/DDBJ databases">
        <title>De-novo sequencing of pomegranate (Punica granatum L.) genome.</title>
        <authorList>
            <person name="Akparov Z."/>
            <person name="Amiraslanov A."/>
            <person name="Hajiyeva S."/>
            <person name="Abbasov M."/>
            <person name="Kaur K."/>
            <person name="Hamwieh A."/>
            <person name="Solovyev V."/>
            <person name="Salamov A."/>
            <person name="Braich B."/>
            <person name="Kosarev P."/>
            <person name="Mahmoud A."/>
            <person name="Hajiyev E."/>
            <person name="Babayeva S."/>
            <person name="Izzatullayeva V."/>
            <person name="Mammadov A."/>
            <person name="Mammadov A."/>
            <person name="Sharifova S."/>
            <person name="Ojaghi J."/>
            <person name="Eynullazada K."/>
            <person name="Bayramov B."/>
            <person name="Abdulazimova A."/>
            <person name="Shahmuradov I."/>
        </authorList>
    </citation>
    <scope>NUCLEOTIDE SEQUENCE [LARGE SCALE GENOMIC DNA]</scope>
    <source>
        <strain evidence="3">cv. AG2017</strain>
        <tissue evidence="2">Leaf</tissue>
    </source>
</reference>
<keyword evidence="3" id="KW-1185">Reference proteome</keyword>
<organism evidence="2 3">
    <name type="scientific">Punica granatum</name>
    <name type="common">Pomegranate</name>
    <dbReference type="NCBI Taxonomy" id="22663"/>
    <lineage>
        <taxon>Eukaryota</taxon>
        <taxon>Viridiplantae</taxon>
        <taxon>Streptophyta</taxon>
        <taxon>Embryophyta</taxon>
        <taxon>Tracheophyta</taxon>
        <taxon>Spermatophyta</taxon>
        <taxon>Magnoliopsida</taxon>
        <taxon>eudicotyledons</taxon>
        <taxon>Gunneridae</taxon>
        <taxon>Pentapetalae</taxon>
        <taxon>rosids</taxon>
        <taxon>malvids</taxon>
        <taxon>Myrtales</taxon>
        <taxon>Lythraceae</taxon>
        <taxon>Punica</taxon>
    </lineage>
</organism>
<evidence type="ECO:0000313" key="3">
    <source>
        <dbReference type="Proteomes" id="UP000233551"/>
    </source>
</evidence>
<gene>
    <name evidence="2" type="ORF">CRG98_016101</name>
</gene>